<evidence type="ECO:0000313" key="2">
    <source>
        <dbReference type="EMBL" id="CAA9308217.1"/>
    </source>
</evidence>
<gene>
    <name evidence="2" type="ORF">AVDCRST_MAG90-270</name>
</gene>
<sequence>AHAPRPSRRRPGVCRRLLACDRSGRPVAHARGPGPRRPDAPCLDDARGRRPAGFSARRLRDAAQSEPGGARRRGAARGGVPLAGRACRPGPVERVVPLPRHRAADGSRSRRACPGGLELVLRRARRARAAHRGAPRSDRILAAGRGCGRARDPSGQHHRADGSLSGLRRDRPPAARLEGRVRDGRTAESRL</sequence>
<organism evidence="2">
    <name type="scientific">uncultured Microvirga sp</name>
    <dbReference type="NCBI Taxonomy" id="412392"/>
    <lineage>
        <taxon>Bacteria</taxon>
        <taxon>Pseudomonadati</taxon>
        <taxon>Pseudomonadota</taxon>
        <taxon>Alphaproteobacteria</taxon>
        <taxon>Hyphomicrobiales</taxon>
        <taxon>Methylobacteriaceae</taxon>
        <taxon>Microvirga</taxon>
        <taxon>environmental samples</taxon>
    </lineage>
</organism>
<feature type="compositionally biased region" description="Basic and acidic residues" evidence="1">
    <location>
        <begin position="149"/>
        <end position="191"/>
    </location>
</feature>
<reference evidence="2" key="1">
    <citation type="submission" date="2020-02" db="EMBL/GenBank/DDBJ databases">
        <authorList>
            <person name="Meier V. D."/>
        </authorList>
    </citation>
    <scope>NUCLEOTIDE SEQUENCE</scope>
    <source>
        <strain evidence="2">AVDCRST_MAG90</strain>
    </source>
</reference>
<dbReference type="EMBL" id="CADCUC010000052">
    <property type="protein sequence ID" value="CAA9308217.1"/>
    <property type="molecule type" value="Genomic_DNA"/>
</dbReference>
<protein>
    <submittedName>
        <fullName evidence="2">Uncharacterized protein</fullName>
    </submittedName>
</protein>
<accession>A0A6J4KL99</accession>
<proteinExistence type="predicted"/>
<feature type="non-terminal residue" evidence="2">
    <location>
        <position position="191"/>
    </location>
</feature>
<evidence type="ECO:0000256" key="1">
    <source>
        <dbReference type="SAM" id="MobiDB-lite"/>
    </source>
</evidence>
<dbReference type="AlphaFoldDB" id="A0A6J4KL99"/>
<feature type="non-terminal residue" evidence="2">
    <location>
        <position position="1"/>
    </location>
</feature>
<feature type="region of interest" description="Disordered" evidence="1">
    <location>
        <begin position="22"/>
        <end position="112"/>
    </location>
</feature>
<name>A0A6J4KL99_9HYPH</name>
<feature type="region of interest" description="Disordered" evidence="1">
    <location>
        <begin position="127"/>
        <end position="191"/>
    </location>
</feature>
<feature type="compositionally biased region" description="Basic and acidic residues" evidence="1">
    <location>
        <begin position="36"/>
        <end position="48"/>
    </location>
</feature>